<reference evidence="9" key="1">
    <citation type="submission" date="2019-09" db="EMBL/GenBank/DDBJ databases">
        <title>In-depth cultivation of the pig gut microbiome towards novel bacterial diversity and tailored functional studies.</title>
        <authorList>
            <person name="Wylensek D."/>
            <person name="Hitch T.C.A."/>
            <person name="Clavel T."/>
        </authorList>
    </citation>
    <scope>NUCLEOTIDE SEQUENCE</scope>
    <source>
        <strain evidence="9">RF-744-FAT-WT-3</strain>
    </source>
</reference>
<comment type="similarity">
    <text evidence="2">Belongs to the autoinducer-2 exporter (AI-2E) (TC 2.A.86) family.</text>
</comment>
<comment type="caution">
    <text evidence="9">The sequence shown here is derived from an EMBL/GenBank/DDBJ whole genome shotgun (WGS) entry which is preliminary data.</text>
</comment>
<evidence type="ECO:0000313" key="9">
    <source>
        <dbReference type="EMBL" id="MST69536.1"/>
    </source>
</evidence>
<dbReference type="Pfam" id="PF01594">
    <property type="entry name" value="AI-2E_transport"/>
    <property type="match status" value="1"/>
</dbReference>
<feature type="transmembrane region" description="Helical" evidence="8">
    <location>
        <begin position="313"/>
        <end position="331"/>
    </location>
</feature>
<keyword evidence="6 8" id="KW-1133">Transmembrane helix</keyword>
<dbReference type="EMBL" id="VUNB01000006">
    <property type="protein sequence ID" value="MST69536.1"/>
    <property type="molecule type" value="Genomic_DNA"/>
</dbReference>
<comment type="subcellular location">
    <subcellularLocation>
        <location evidence="1">Cell membrane</location>
        <topology evidence="1">Multi-pass membrane protein</topology>
    </subcellularLocation>
</comment>
<evidence type="ECO:0000256" key="6">
    <source>
        <dbReference type="ARBA" id="ARBA00022989"/>
    </source>
</evidence>
<gene>
    <name evidence="9" type="ORF">FYJ66_08060</name>
</gene>
<evidence type="ECO:0000256" key="8">
    <source>
        <dbReference type="SAM" id="Phobius"/>
    </source>
</evidence>
<evidence type="ECO:0000256" key="5">
    <source>
        <dbReference type="ARBA" id="ARBA00022692"/>
    </source>
</evidence>
<feature type="transmembrane region" description="Helical" evidence="8">
    <location>
        <begin position="20"/>
        <end position="36"/>
    </location>
</feature>
<keyword evidence="4" id="KW-1003">Cell membrane</keyword>
<keyword evidence="7 8" id="KW-0472">Membrane</keyword>
<dbReference type="PANTHER" id="PTHR21716">
    <property type="entry name" value="TRANSMEMBRANE PROTEIN"/>
    <property type="match status" value="1"/>
</dbReference>
<dbReference type="PANTHER" id="PTHR21716:SF53">
    <property type="entry name" value="PERMEASE PERM-RELATED"/>
    <property type="match status" value="1"/>
</dbReference>
<dbReference type="AlphaFoldDB" id="A0A6A8MD23"/>
<evidence type="ECO:0000256" key="7">
    <source>
        <dbReference type="ARBA" id="ARBA00023136"/>
    </source>
</evidence>
<dbReference type="GO" id="GO:0005886">
    <property type="term" value="C:plasma membrane"/>
    <property type="evidence" value="ECO:0007669"/>
    <property type="project" value="UniProtKB-SubCell"/>
</dbReference>
<sequence length="377" mass="41569">MMKIKKPNIKKSRGILRDSAPYCVAILFYLLVKHLYVLGNVITAIVSVILPLILGLILAYVIDPPVRSLERRMKAKGRKHARGKAITIVVLIIVFSLLLLAAAVIPQFTTSIIKFSNDTGAYHQSLQNSVDSIAGHHVNMDSTFQLTDKMMEKLNDSVHENIVKKSASTGKHLGAFAVDFVLAVYFLLYKKKIVGGGKRLFQDLMSETMYEKFSAFLKRCDGIFIKYLICEVLDALIVGAANAVFMLIFRMEYVPLVSAVVGVTNLIPTFGPLIGAAAGVFILMMVNPMHAVLFLLFTGLLQGLDGYVIKPKLYGNSLGIPGIWVLIAVILGGRIFGMWGMLLAIPFAAILDIVIKEGLMPLIRKRKQENSGNKLME</sequence>
<evidence type="ECO:0000256" key="3">
    <source>
        <dbReference type="ARBA" id="ARBA00022448"/>
    </source>
</evidence>
<organism evidence="9">
    <name type="scientific">Baileyella intestinalis</name>
    <dbReference type="NCBI Taxonomy" id="2606709"/>
    <lineage>
        <taxon>Bacteria</taxon>
        <taxon>Bacillati</taxon>
        <taxon>Bacillota</taxon>
        <taxon>Clostridia</taxon>
        <taxon>Peptostreptococcales</taxon>
        <taxon>Anaerovoracaceae</taxon>
        <taxon>Baileyella</taxon>
    </lineage>
</organism>
<dbReference type="GO" id="GO:0055085">
    <property type="term" value="P:transmembrane transport"/>
    <property type="evidence" value="ECO:0007669"/>
    <property type="project" value="TreeGrafter"/>
</dbReference>
<name>A0A6A8MD23_9FIRM</name>
<feature type="transmembrane region" description="Helical" evidence="8">
    <location>
        <begin position="269"/>
        <end position="301"/>
    </location>
</feature>
<feature type="transmembrane region" description="Helical" evidence="8">
    <location>
        <begin position="337"/>
        <end position="355"/>
    </location>
</feature>
<feature type="transmembrane region" description="Helical" evidence="8">
    <location>
        <begin position="42"/>
        <end position="62"/>
    </location>
</feature>
<keyword evidence="3" id="KW-0813">Transport</keyword>
<dbReference type="InterPro" id="IPR002549">
    <property type="entry name" value="AI-2E-like"/>
</dbReference>
<accession>A0A6A8MD23</accession>
<feature type="transmembrane region" description="Helical" evidence="8">
    <location>
        <begin position="227"/>
        <end position="249"/>
    </location>
</feature>
<evidence type="ECO:0000256" key="2">
    <source>
        <dbReference type="ARBA" id="ARBA00009773"/>
    </source>
</evidence>
<keyword evidence="5 8" id="KW-0812">Transmembrane</keyword>
<evidence type="ECO:0000256" key="1">
    <source>
        <dbReference type="ARBA" id="ARBA00004651"/>
    </source>
</evidence>
<protein>
    <submittedName>
        <fullName evidence="9">AI-2E family transporter</fullName>
    </submittedName>
</protein>
<feature type="transmembrane region" description="Helical" evidence="8">
    <location>
        <begin position="172"/>
        <end position="189"/>
    </location>
</feature>
<feature type="transmembrane region" description="Helical" evidence="8">
    <location>
        <begin position="83"/>
        <end position="105"/>
    </location>
</feature>
<proteinExistence type="inferred from homology"/>
<evidence type="ECO:0000256" key="4">
    <source>
        <dbReference type="ARBA" id="ARBA00022475"/>
    </source>
</evidence>